<dbReference type="FunFam" id="2.70.70.10:FF:000001">
    <property type="entry name" value="PTS system glucose-specific IIA component"/>
    <property type="match status" value="1"/>
</dbReference>
<accession>A0A559IL38</accession>
<dbReference type="InterPro" id="IPR050890">
    <property type="entry name" value="PTS_EIIA_component"/>
</dbReference>
<evidence type="ECO:0000256" key="4">
    <source>
        <dbReference type="ARBA" id="ARBA00022679"/>
    </source>
</evidence>
<evidence type="ECO:0000313" key="9">
    <source>
        <dbReference type="Proteomes" id="UP000318102"/>
    </source>
</evidence>
<dbReference type="PANTHER" id="PTHR45008">
    <property type="entry name" value="PTS SYSTEM GLUCOSE-SPECIFIC EIIA COMPONENT"/>
    <property type="match status" value="1"/>
</dbReference>
<evidence type="ECO:0000256" key="5">
    <source>
        <dbReference type="ARBA" id="ARBA00022683"/>
    </source>
</evidence>
<evidence type="ECO:0000256" key="2">
    <source>
        <dbReference type="ARBA" id="ARBA00022448"/>
    </source>
</evidence>
<evidence type="ECO:0000259" key="7">
    <source>
        <dbReference type="PROSITE" id="PS51093"/>
    </source>
</evidence>
<keyword evidence="5" id="KW-0598">Phosphotransferase system</keyword>
<dbReference type="InterPro" id="IPR001127">
    <property type="entry name" value="PTS_EIIA_1_perm"/>
</dbReference>
<gene>
    <name evidence="8" type="ORF">FPZ44_21030</name>
</gene>
<dbReference type="GO" id="GO:0009401">
    <property type="term" value="P:phosphoenolpyruvate-dependent sugar phosphotransferase system"/>
    <property type="evidence" value="ECO:0007669"/>
    <property type="project" value="UniProtKB-KW"/>
</dbReference>
<evidence type="ECO:0000256" key="1">
    <source>
        <dbReference type="ARBA" id="ARBA00004496"/>
    </source>
</evidence>
<dbReference type="Gene3D" id="2.70.70.10">
    <property type="entry name" value="Glucose Permease (Domain IIA)"/>
    <property type="match status" value="1"/>
</dbReference>
<keyword evidence="9" id="KW-1185">Reference proteome</keyword>
<organism evidence="8 9">
    <name type="scientific">Paenibacillus agilis</name>
    <dbReference type="NCBI Taxonomy" id="3020863"/>
    <lineage>
        <taxon>Bacteria</taxon>
        <taxon>Bacillati</taxon>
        <taxon>Bacillota</taxon>
        <taxon>Bacilli</taxon>
        <taxon>Bacillales</taxon>
        <taxon>Paenibacillaceae</taxon>
        <taxon>Paenibacillus</taxon>
    </lineage>
</organism>
<protein>
    <submittedName>
        <fullName evidence="8">PTS glucose transporter subunit IIA</fullName>
    </submittedName>
</protein>
<dbReference type="InterPro" id="IPR011055">
    <property type="entry name" value="Dup_hybrid_motif"/>
</dbReference>
<proteinExistence type="predicted"/>
<feature type="domain" description="PTS EIIA type-1" evidence="7">
    <location>
        <begin position="30"/>
        <end position="134"/>
    </location>
</feature>
<dbReference type="PANTHER" id="PTHR45008:SF1">
    <property type="entry name" value="PTS SYSTEM GLUCOSE-SPECIFIC EIIA COMPONENT"/>
    <property type="match status" value="1"/>
</dbReference>
<dbReference type="Pfam" id="PF00358">
    <property type="entry name" value="PTS_EIIA_1"/>
    <property type="match status" value="1"/>
</dbReference>
<dbReference type="SUPFAM" id="SSF51261">
    <property type="entry name" value="Duplicated hybrid motif"/>
    <property type="match status" value="1"/>
</dbReference>
<dbReference type="RefSeq" id="WP_144993591.1">
    <property type="nucleotide sequence ID" value="NZ_VNJK01000003.1"/>
</dbReference>
<dbReference type="PROSITE" id="PS00371">
    <property type="entry name" value="PTS_EIIA_TYPE_1_HIS"/>
    <property type="match status" value="1"/>
</dbReference>
<dbReference type="AlphaFoldDB" id="A0A559IL38"/>
<dbReference type="OrthoDB" id="92465at2"/>
<evidence type="ECO:0000313" key="8">
    <source>
        <dbReference type="EMBL" id="TVX88368.1"/>
    </source>
</evidence>
<dbReference type="EMBL" id="VNJK01000003">
    <property type="protein sequence ID" value="TVX88368.1"/>
    <property type="molecule type" value="Genomic_DNA"/>
</dbReference>
<dbReference type="NCBIfam" id="TIGR00830">
    <property type="entry name" value="PTBA"/>
    <property type="match status" value="1"/>
</dbReference>
<keyword evidence="4" id="KW-0808">Transferase</keyword>
<comment type="caution">
    <text evidence="8">The sequence shown here is derived from an EMBL/GenBank/DDBJ whole genome shotgun (WGS) entry which is preliminary data.</text>
</comment>
<keyword evidence="2" id="KW-0813">Transport</keyword>
<dbReference type="GO" id="GO:0005737">
    <property type="term" value="C:cytoplasm"/>
    <property type="evidence" value="ECO:0007669"/>
    <property type="project" value="UniProtKB-SubCell"/>
</dbReference>
<evidence type="ECO:0000256" key="3">
    <source>
        <dbReference type="ARBA" id="ARBA00022597"/>
    </source>
</evidence>
<evidence type="ECO:0000256" key="6">
    <source>
        <dbReference type="ARBA" id="ARBA00022777"/>
    </source>
</evidence>
<keyword evidence="3 8" id="KW-0762">Sugar transport</keyword>
<reference evidence="8 9" key="1">
    <citation type="submission" date="2019-07" db="EMBL/GenBank/DDBJ databases">
        <authorList>
            <person name="Kim J."/>
        </authorList>
    </citation>
    <scope>NUCLEOTIDE SEQUENCE [LARGE SCALE GENOMIC DNA]</scope>
    <source>
        <strain evidence="8 9">N4</strain>
    </source>
</reference>
<sequence length="161" mass="16867">MFGLFGKKKKQVSIAAPITGKAVALDQVPDAAFSQKIIGDGIAIEPTEGVFVAPFDGTIVHLIDSHHSLVMASDEGVELLVHIGINTVSLQGKPFTPHVKSGDKVKKGDTLIEFDIAQIKEAGLPTITPVIIANGDIVAELKAHEGNVTAASSPVIEITLK</sequence>
<keyword evidence="6" id="KW-0418">Kinase</keyword>
<dbReference type="Proteomes" id="UP000318102">
    <property type="component" value="Unassembled WGS sequence"/>
</dbReference>
<comment type="subcellular location">
    <subcellularLocation>
        <location evidence="1">Cytoplasm</location>
    </subcellularLocation>
</comment>
<name>A0A559IL38_9BACL</name>
<dbReference type="PROSITE" id="PS51093">
    <property type="entry name" value="PTS_EIIA_TYPE_1"/>
    <property type="match status" value="1"/>
</dbReference>
<dbReference type="GO" id="GO:0016301">
    <property type="term" value="F:kinase activity"/>
    <property type="evidence" value="ECO:0007669"/>
    <property type="project" value="UniProtKB-KW"/>
</dbReference>